<dbReference type="AlphaFoldDB" id="A0A075GXX9"/>
<keyword evidence="6" id="KW-0460">Magnesium</keyword>
<evidence type="ECO:0000256" key="4">
    <source>
        <dbReference type="ARBA" id="ARBA00022679"/>
    </source>
</evidence>
<evidence type="ECO:0000256" key="6">
    <source>
        <dbReference type="HAMAP-Rule" id="MF_01208"/>
    </source>
</evidence>
<dbReference type="GO" id="GO:0044205">
    <property type="term" value="P:'de novo' UMP biosynthetic process"/>
    <property type="evidence" value="ECO:0007669"/>
    <property type="project" value="UniProtKB-UniRule"/>
</dbReference>
<comment type="pathway">
    <text evidence="1 6">Pyrimidine metabolism; UMP biosynthesis via de novo pathway; UMP from orotate: step 1/2.</text>
</comment>
<feature type="binding site" evidence="6">
    <location>
        <position position="142"/>
    </location>
    <ligand>
        <name>orotate</name>
        <dbReference type="ChEBI" id="CHEBI:30839"/>
    </ligand>
</feature>
<comment type="function">
    <text evidence="6">Catalyzes the transfer of a ribosyl phosphate group from 5-phosphoribose 1-diphosphate to orotate, leading to the formation of orotidine monophosphate (OMP).</text>
</comment>
<proteinExistence type="inferred from homology"/>
<dbReference type="NCBIfam" id="TIGR00336">
    <property type="entry name" value="pyrE"/>
    <property type="match status" value="1"/>
</dbReference>
<organism evidence="8">
    <name type="scientific">uncultured marine group II/III euryarchaeote KM3_194_G04</name>
    <dbReference type="NCBI Taxonomy" id="1457969"/>
    <lineage>
        <taxon>Archaea</taxon>
        <taxon>Methanobacteriati</taxon>
        <taxon>Methanobacteriota</taxon>
        <taxon>environmental samples</taxon>
    </lineage>
</organism>
<dbReference type="Pfam" id="PF00156">
    <property type="entry name" value="Pribosyltran"/>
    <property type="match status" value="1"/>
</dbReference>
<comment type="catalytic activity">
    <reaction evidence="6">
        <text>orotidine 5'-phosphate + diphosphate = orotate + 5-phospho-alpha-D-ribose 1-diphosphate</text>
        <dbReference type="Rhea" id="RHEA:10380"/>
        <dbReference type="ChEBI" id="CHEBI:30839"/>
        <dbReference type="ChEBI" id="CHEBI:33019"/>
        <dbReference type="ChEBI" id="CHEBI:57538"/>
        <dbReference type="ChEBI" id="CHEBI:58017"/>
        <dbReference type="EC" id="2.4.2.10"/>
    </reaction>
</comment>
<dbReference type="CDD" id="cd06223">
    <property type="entry name" value="PRTases_typeI"/>
    <property type="match status" value="1"/>
</dbReference>
<feature type="binding site" evidence="6">
    <location>
        <position position="114"/>
    </location>
    <ligand>
        <name>orotate</name>
        <dbReference type="ChEBI" id="CHEBI:30839"/>
    </ligand>
</feature>
<gene>
    <name evidence="6 8" type="primary">pyrE</name>
</gene>
<dbReference type="InterPro" id="IPR023031">
    <property type="entry name" value="OPRT"/>
</dbReference>
<evidence type="ECO:0000256" key="2">
    <source>
        <dbReference type="ARBA" id="ARBA00011971"/>
    </source>
</evidence>
<dbReference type="GO" id="GO:0000287">
    <property type="term" value="F:magnesium ion binding"/>
    <property type="evidence" value="ECO:0007669"/>
    <property type="project" value="UniProtKB-UniRule"/>
</dbReference>
<dbReference type="PANTHER" id="PTHR19278">
    <property type="entry name" value="OROTATE PHOSPHORIBOSYLTRANSFERASE"/>
    <property type="match status" value="1"/>
</dbReference>
<sequence>MDLAGMLQECGAVQFGDFRLTSGRRSKFYVNLKLAATRPQILERIASEMAQLLPDEAEVIAGMELGAVPLAVALSLKTGLPYVMIRKDERVHGTGSRIEGELLGNVVVVEDVATSGGSLVDAVEVIRRAGGTVTRAIVVVDREEGADEALHAVDIELLPLVRIGSLLREE</sequence>
<feature type="binding site" evidence="6">
    <location>
        <position position="90"/>
    </location>
    <ligand>
        <name>5-phospho-alpha-D-ribose 1-diphosphate</name>
        <dbReference type="ChEBI" id="CHEBI:58017"/>
        <note>ligand shared between dimeric partners</note>
    </ligand>
</feature>
<keyword evidence="4 6" id="KW-0808">Transferase</keyword>
<feature type="binding site" description="in other chain" evidence="6">
    <location>
        <position position="87"/>
    </location>
    <ligand>
        <name>5-phospho-alpha-D-ribose 1-diphosphate</name>
        <dbReference type="ChEBI" id="CHEBI:58017"/>
        <note>ligand shared between dimeric partners</note>
    </ligand>
</feature>
<name>A0A075GXX9_9EURY</name>
<comment type="similarity">
    <text evidence="6">Belongs to the purine/pyrimidine phosphoribosyltransferase family. PyrE subfamily.</text>
</comment>
<evidence type="ECO:0000313" key="8">
    <source>
        <dbReference type="EMBL" id="AIF06668.1"/>
    </source>
</evidence>
<comment type="subunit">
    <text evidence="6">Homodimer.</text>
</comment>
<dbReference type="HAMAP" id="MF_01208">
    <property type="entry name" value="PyrE"/>
    <property type="match status" value="1"/>
</dbReference>
<dbReference type="UniPathway" id="UPA00070">
    <property type="reaction ID" value="UER00119"/>
</dbReference>
<dbReference type="Gene3D" id="3.40.50.2020">
    <property type="match status" value="1"/>
</dbReference>
<dbReference type="GO" id="GO:0019856">
    <property type="term" value="P:pyrimidine nucleobase biosynthetic process"/>
    <property type="evidence" value="ECO:0007669"/>
    <property type="project" value="TreeGrafter"/>
</dbReference>
<keyword evidence="3 6" id="KW-0328">Glycosyltransferase</keyword>
<dbReference type="GO" id="GO:0004588">
    <property type="term" value="F:orotate phosphoribosyltransferase activity"/>
    <property type="evidence" value="ECO:0007669"/>
    <property type="project" value="UniProtKB-UniRule"/>
</dbReference>
<dbReference type="InterPro" id="IPR029057">
    <property type="entry name" value="PRTase-like"/>
</dbReference>
<protein>
    <recommendedName>
        <fullName evidence="2 6">Orotate phosphoribosyltransferase</fullName>
        <shortName evidence="6">OPRT</shortName>
        <shortName evidence="6">OPRTase</shortName>
        <ecNumber evidence="2 6">2.4.2.10</ecNumber>
    </recommendedName>
</protein>
<keyword evidence="5 6" id="KW-0665">Pyrimidine biosynthesis</keyword>
<dbReference type="SUPFAM" id="SSF53271">
    <property type="entry name" value="PRTase-like"/>
    <property type="match status" value="1"/>
</dbReference>
<dbReference type="InterPro" id="IPR000836">
    <property type="entry name" value="PRTase_dom"/>
</dbReference>
<feature type="domain" description="Phosphoribosyltransferase" evidence="7">
    <location>
        <begin position="40"/>
        <end position="149"/>
    </location>
</feature>
<feature type="binding site" description="in other chain" evidence="6">
    <location>
        <begin position="110"/>
        <end position="118"/>
    </location>
    <ligand>
        <name>5-phospho-alpha-D-ribose 1-diphosphate</name>
        <dbReference type="ChEBI" id="CHEBI:58017"/>
        <note>ligand shared between dimeric partners</note>
    </ligand>
</feature>
<dbReference type="PANTHER" id="PTHR19278:SF9">
    <property type="entry name" value="URIDINE 5'-MONOPHOSPHATE SYNTHASE"/>
    <property type="match status" value="1"/>
</dbReference>
<evidence type="ECO:0000259" key="7">
    <source>
        <dbReference type="Pfam" id="PF00156"/>
    </source>
</evidence>
<accession>A0A075GXX9</accession>
<reference evidence="8" key="1">
    <citation type="journal article" date="2014" name="Genome Biol. Evol.">
        <title>Pangenome evidence for extensive interdomain horizontal transfer affecting lineage core and shell genes in uncultured planktonic thaumarchaeota and euryarchaeota.</title>
        <authorList>
            <person name="Deschamps P."/>
            <person name="Zivanovic Y."/>
            <person name="Moreira D."/>
            <person name="Rodriguez-Valera F."/>
            <person name="Lopez-Garcia P."/>
        </authorList>
    </citation>
    <scope>NUCLEOTIDE SEQUENCE</scope>
</reference>
<comment type="cofactor">
    <cofactor evidence="6">
        <name>Mg(2+)</name>
        <dbReference type="ChEBI" id="CHEBI:18420"/>
    </cofactor>
</comment>
<dbReference type="EC" id="2.4.2.10" evidence="2 6"/>
<feature type="binding site" evidence="6">
    <location>
        <position position="86"/>
    </location>
    <ligand>
        <name>5-phospho-alpha-D-ribose 1-diphosphate</name>
        <dbReference type="ChEBI" id="CHEBI:58017"/>
        <note>ligand shared between dimeric partners</note>
    </ligand>
</feature>
<dbReference type="EMBL" id="KF900777">
    <property type="protein sequence ID" value="AIF06668.1"/>
    <property type="molecule type" value="Genomic_DNA"/>
</dbReference>
<evidence type="ECO:0000256" key="5">
    <source>
        <dbReference type="ARBA" id="ARBA00022975"/>
    </source>
</evidence>
<evidence type="ECO:0000256" key="1">
    <source>
        <dbReference type="ARBA" id="ARBA00004889"/>
    </source>
</evidence>
<feature type="binding site" evidence="6">
    <location>
        <position position="92"/>
    </location>
    <ligand>
        <name>5-phospho-alpha-D-ribose 1-diphosphate</name>
        <dbReference type="ChEBI" id="CHEBI:58017"/>
        <note>ligand shared between dimeric partners</note>
    </ligand>
</feature>
<evidence type="ECO:0000256" key="3">
    <source>
        <dbReference type="ARBA" id="ARBA00022676"/>
    </source>
</evidence>
<dbReference type="InterPro" id="IPR004467">
    <property type="entry name" value="Or_phspho_trans_dom"/>
</dbReference>